<dbReference type="PANTHER" id="PTHR13647:SF4">
    <property type="entry name" value="INSULIN-LIKE PEPTIDE 1-RELATED"/>
    <property type="match status" value="1"/>
</dbReference>
<keyword evidence="2" id="KW-0165">Cleavage on pair of basic residues</keyword>
<evidence type="ECO:0000256" key="1">
    <source>
        <dbReference type="ARBA" id="ARBA00011207"/>
    </source>
</evidence>
<dbReference type="InterPro" id="IPR016179">
    <property type="entry name" value="Insulin-like"/>
</dbReference>
<evidence type="ECO:0000256" key="5">
    <source>
        <dbReference type="RuleBase" id="RU000406"/>
    </source>
</evidence>
<name>A0A922CSL0_MANSE</name>
<protein>
    <recommendedName>
        <fullName evidence="7">Insulin-like domain-containing protein</fullName>
    </recommendedName>
</protein>
<comment type="caution">
    <text evidence="8">The sequence shown here is derived from an EMBL/GenBank/DDBJ whole genome shotgun (WGS) entry which is preliminary data.</text>
</comment>
<feature type="signal peptide" evidence="6">
    <location>
        <begin position="1"/>
        <end position="17"/>
    </location>
</feature>
<keyword evidence="4" id="KW-1015">Disulfide bond</keyword>
<evidence type="ECO:0000313" key="8">
    <source>
        <dbReference type="EMBL" id="KAG6456847.1"/>
    </source>
</evidence>
<dbReference type="GO" id="GO:0005179">
    <property type="term" value="F:hormone activity"/>
    <property type="evidence" value="ECO:0007669"/>
    <property type="project" value="InterPro"/>
</dbReference>
<dbReference type="PROSITE" id="PS00262">
    <property type="entry name" value="INSULIN"/>
    <property type="match status" value="1"/>
</dbReference>
<dbReference type="GO" id="GO:0005576">
    <property type="term" value="C:extracellular region"/>
    <property type="evidence" value="ECO:0007669"/>
    <property type="project" value="UniProtKB-SubCell"/>
</dbReference>
<dbReference type="SMART" id="SM00078">
    <property type="entry name" value="IlGF"/>
    <property type="match status" value="1"/>
</dbReference>
<comment type="subcellular location">
    <subcellularLocation>
        <location evidence="5">Secreted</location>
    </subcellularLocation>
</comment>
<keyword evidence="3 6" id="KW-0732">Signal</keyword>
<evidence type="ECO:0000256" key="6">
    <source>
        <dbReference type="SAM" id="SignalP"/>
    </source>
</evidence>
<dbReference type="EMBL" id="JH668526">
    <property type="protein sequence ID" value="KAG6456847.1"/>
    <property type="molecule type" value="Genomic_DNA"/>
</dbReference>
<comment type="similarity">
    <text evidence="5">Belongs to the insulin family.</text>
</comment>
<dbReference type="AlphaFoldDB" id="A0A922CSL0"/>
<feature type="domain" description="Insulin-like" evidence="7">
    <location>
        <begin position="20"/>
        <end position="88"/>
    </location>
</feature>
<evidence type="ECO:0000256" key="3">
    <source>
        <dbReference type="ARBA" id="ARBA00022729"/>
    </source>
</evidence>
<feature type="chain" id="PRO_5038276837" description="Insulin-like domain-containing protein" evidence="6">
    <location>
        <begin position="18"/>
        <end position="88"/>
    </location>
</feature>
<reference evidence="8" key="2">
    <citation type="submission" date="2020-12" db="EMBL/GenBank/DDBJ databases">
        <authorList>
            <person name="Kanost M."/>
        </authorList>
    </citation>
    <scope>NUCLEOTIDE SEQUENCE</scope>
</reference>
<reference evidence="8" key="1">
    <citation type="journal article" date="2016" name="Insect Biochem. Mol. Biol.">
        <title>Multifaceted biological insights from a draft genome sequence of the tobacco hornworm moth, Manduca sexta.</title>
        <authorList>
            <person name="Kanost M.R."/>
            <person name="Arrese E.L."/>
            <person name="Cao X."/>
            <person name="Chen Y.R."/>
            <person name="Chellapilla S."/>
            <person name="Goldsmith M.R."/>
            <person name="Grosse-Wilde E."/>
            <person name="Heckel D.G."/>
            <person name="Herndon N."/>
            <person name="Jiang H."/>
            <person name="Papanicolaou A."/>
            <person name="Qu J."/>
            <person name="Soulages J.L."/>
            <person name="Vogel H."/>
            <person name="Walters J."/>
            <person name="Waterhouse R.M."/>
            <person name="Ahn S.J."/>
            <person name="Almeida F.C."/>
            <person name="An C."/>
            <person name="Aqrawi P."/>
            <person name="Bretschneider A."/>
            <person name="Bryant W.B."/>
            <person name="Bucks S."/>
            <person name="Chao H."/>
            <person name="Chevignon G."/>
            <person name="Christen J.M."/>
            <person name="Clarke D.F."/>
            <person name="Dittmer N.T."/>
            <person name="Ferguson L.C.F."/>
            <person name="Garavelou S."/>
            <person name="Gordon K.H.J."/>
            <person name="Gunaratna R.T."/>
            <person name="Han Y."/>
            <person name="Hauser F."/>
            <person name="He Y."/>
            <person name="Heidel-Fischer H."/>
            <person name="Hirsh A."/>
            <person name="Hu Y."/>
            <person name="Jiang H."/>
            <person name="Kalra D."/>
            <person name="Klinner C."/>
            <person name="Konig C."/>
            <person name="Kovar C."/>
            <person name="Kroll A.R."/>
            <person name="Kuwar S.S."/>
            <person name="Lee S.L."/>
            <person name="Lehman R."/>
            <person name="Li K."/>
            <person name="Li Z."/>
            <person name="Liang H."/>
            <person name="Lovelace S."/>
            <person name="Lu Z."/>
            <person name="Mansfield J.H."/>
            <person name="McCulloch K.J."/>
            <person name="Mathew T."/>
            <person name="Morton B."/>
            <person name="Muzny D.M."/>
            <person name="Neunemann D."/>
            <person name="Ongeri F."/>
            <person name="Pauchet Y."/>
            <person name="Pu L.L."/>
            <person name="Pyrousis I."/>
            <person name="Rao X.J."/>
            <person name="Redding A."/>
            <person name="Roesel C."/>
            <person name="Sanchez-Gracia A."/>
            <person name="Schaack S."/>
            <person name="Shukla A."/>
            <person name="Tetreau G."/>
            <person name="Wang Y."/>
            <person name="Xiong G.H."/>
            <person name="Traut W."/>
            <person name="Walsh T.K."/>
            <person name="Worley K.C."/>
            <person name="Wu D."/>
            <person name="Wu W."/>
            <person name="Wu Y.Q."/>
            <person name="Zhang X."/>
            <person name="Zou Z."/>
            <person name="Zucker H."/>
            <person name="Briscoe A.D."/>
            <person name="Burmester T."/>
            <person name="Clem R.J."/>
            <person name="Feyereisen R."/>
            <person name="Grimmelikhuijzen C.J.P."/>
            <person name="Hamodrakas S.J."/>
            <person name="Hansson B.S."/>
            <person name="Huguet E."/>
            <person name="Jermiin L.S."/>
            <person name="Lan Q."/>
            <person name="Lehman H.K."/>
            <person name="Lorenzen M."/>
            <person name="Merzendorfer H."/>
            <person name="Michalopoulos I."/>
            <person name="Morton D.B."/>
            <person name="Muthukrishnan S."/>
            <person name="Oakeshott J.G."/>
            <person name="Palmer W."/>
            <person name="Park Y."/>
            <person name="Passarelli A.L."/>
            <person name="Rozas J."/>
            <person name="Schwartz L.M."/>
            <person name="Smith W."/>
            <person name="Southgate A."/>
            <person name="Vilcinskas A."/>
            <person name="Vogt R."/>
            <person name="Wang P."/>
            <person name="Werren J."/>
            <person name="Yu X.Q."/>
            <person name="Zhou J.J."/>
            <person name="Brown S.J."/>
            <person name="Scherer S.E."/>
            <person name="Richards S."/>
            <person name="Blissard G.W."/>
        </authorList>
    </citation>
    <scope>NUCLEOTIDE SEQUENCE</scope>
</reference>
<evidence type="ECO:0000256" key="4">
    <source>
        <dbReference type="ARBA" id="ARBA00023157"/>
    </source>
</evidence>
<gene>
    <name evidence="8" type="ORF">O3G_MSEX009991</name>
</gene>
<keyword evidence="9" id="KW-1185">Reference proteome</keyword>
<dbReference type="Proteomes" id="UP000791440">
    <property type="component" value="Unassembled WGS sequence"/>
</dbReference>
<dbReference type="Pfam" id="PF00049">
    <property type="entry name" value="Insulin"/>
    <property type="match status" value="1"/>
</dbReference>
<evidence type="ECO:0000256" key="2">
    <source>
        <dbReference type="ARBA" id="ARBA00022685"/>
    </source>
</evidence>
<organism evidence="8 9">
    <name type="scientific">Manduca sexta</name>
    <name type="common">Tobacco hawkmoth</name>
    <name type="synonym">Tobacco hornworm</name>
    <dbReference type="NCBI Taxonomy" id="7130"/>
    <lineage>
        <taxon>Eukaryota</taxon>
        <taxon>Metazoa</taxon>
        <taxon>Ecdysozoa</taxon>
        <taxon>Arthropoda</taxon>
        <taxon>Hexapoda</taxon>
        <taxon>Insecta</taxon>
        <taxon>Pterygota</taxon>
        <taxon>Neoptera</taxon>
        <taxon>Endopterygota</taxon>
        <taxon>Lepidoptera</taxon>
        <taxon>Glossata</taxon>
        <taxon>Ditrysia</taxon>
        <taxon>Bombycoidea</taxon>
        <taxon>Sphingidae</taxon>
        <taxon>Sphinginae</taxon>
        <taxon>Sphingini</taxon>
        <taxon>Manduca</taxon>
    </lineage>
</organism>
<accession>A0A922CSL0</accession>
<keyword evidence="5" id="KW-0964">Secreted</keyword>
<evidence type="ECO:0000259" key="7">
    <source>
        <dbReference type="SMART" id="SM00078"/>
    </source>
</evidence>
<evidence type="ECO:0000313" key="9">
    <source>
        <dbReference type="Proteomes" id="UP000791440"/>
    </source>
</evidence>
<proteinExistence type="inferred from homology"/>
<sequence>MRFVAVLLLLCLCGVYSERHVYCGRRLADTLMLLCDSDYLMKRSLDHEGPGWWWPAQRARALGRGKRDGIADECCVKPCSIEELLSYC</sequence>
<dbReference type="PANTHER" id="PTHR13647">
    <property type="entry name" value="INSULIN-LIKE PEPTIDE 2-RELATED"/>
    <property type="match status" value="1"/>
</dbReference>
<dbReference type="CDD" id="cd04366">
    <property type="entry name" value="IlGF_insulin_bombyxin_like"/>
    <property type="match status" value="1"/>
</dbReference>
<comment type="subunit">
    <text evidence="1">Heterodimer of a B chain and an A chain linked by two disulfide bonds.</text>
</comment>
<dbReference type="EMBL" id="JH668526">
    <property type="protein sequence ID" value="KAG6456846.1"/>
    <property type="molecule type" value="Genomic_DNA"/>
</dbReference>
<dbReference type="InterPro" id="IPR022353">
    <property type="entry name" value="Insulin_CS"/>
</dbReference>